<keyword evidence="10" id="KW-1185">Reference proteome</keyword>
<dbReference type="GO" id="GO:0005634">
    <property type="term" value="C:nucleus"/>
    <property type="evidence" value="ECO:0007669"/>
    <property type="project" value="UniProtKB-SubCell"/>
</dbReference>
<dbReference type="EMBL" id="JANEYF010003043">
    <property type="protein sequence ID" value="KAJ8939837.1"/>
    <property type="molecule type" value="Genomic_DNA"/>
</dbReference>
<comment type="similarity">
    <text evidence="3">Belongs to the HARBI1 family.</text>
</comment>
<feature type="domain" description="DDE Tnp4" evidence="8">
    <location>
        <begin position="133"/>
        <end position="194"/>
    </location>
</feature>
<comment type="subcellular location">
    <subcellularLocation>
        <location evidence="2">Nucleus</location>
    </subcellularLocation>
</comment>
<comment type="caution">
    <text evidence="9">The sequence shown here is derived from an EMBL/GenBank/DDBJ whole genome shotgun (WGS) entry which is preliminary data.</text>
</comment>
<evidence type="ECO:0000256" key="6">
    <source>
        <dbReference type="ARBA" id="ARBA00022801"/>
    </source>
</evidence>
<dbReference type="PANTHER" id="PTHR22930">
    <property type="match status" value="1"/>
</dbReference>
<dbReference type="PANTHER" id="PTHR22930:SF85">
    <property type="entry name" value="GH03217P-RELATED"/>
    <property type="match status" value="1"/>
</dbReference>
<dbReference type="InterPro" id="IPR027806">
    <property type="entry name" value="HARBI1_dom"/>
</dbReference>
<evidence type="ECO:0000256" key="5">
    <source>
        <dbReference type="ARBA" id="ARBA00022723"/>
    </source>
</evidence>
<dbReference type="AlphaFoldDB" id="A0AAV8XLT5"/>
<dbReference type="GO" id="GO:0004518">
    <property type="term" value="F:nuclease activity"/>
    <property type="evidence" value="ECO:0007669"/>
    <property type="project" value="UniProtKB-KW"/>
</dbReference>
<accession>A0AAV8XLT5</accession>
<keyword evidence="4" id="KW-0540">Nuclease</keyword>
<protein>
    <recommendedName>
        <fullName evidence="8">DDE Tnp4 domain-containing protein</fullName>
    </recommendedName>
</protein>
<evidence type="ECO:0000256" key="1">
    <source>
        <dbReference type="ARBA" id="ARBA00001968"/>
    </source>
</evidence>
<evidence type="ECO:0000313" key="9">
    <source>
        <dbReference type="EMBL" id="KAJ8939837.1"/>
    </source>
</evidence>
<dbReference type="Pfam" id="PF13359">
    <property type="entry name" value="DDE_Tnp_4"/>
    <property type="match status" value="1"/>
</dbReference>
<comment type="cofactor">
    <cofactor evidence="1">
        <name>a divalent metal cation</name>
        <dbReference type="ChEBI" id="CHEBI:60240"/>
    </cofactor>
</comment>
<dbReference type="GO" id="GO:0046872">
    <property type="term" value="F:metal ion binding"/>
    <property type="evidence" value="ECO:0007669"/>
    <property type="project" value="UniProtKB-KW"/>
</dbReference>
<evidence type="ECO:0000256" key="3">
    <source>
        <dbReference type="ARBA" id="ARBA00006958"/>
    </source>
</evidence>
<name>A0AAV8XLT5_9CUCU</name>
<evidence type="ECO:0000313" key="10">
    <source>
        <dbReference type="Proteomes" id="UP001162156"/>
    </source>
</evidence>
<keyword evidence="6" id="KW-0378">Hydrolase</keyword>
<proteinExistence type="inferred from homology"/>
<evidence type="ECO:0000256" key="4">
    <source>
        <dbReference type="ARBA" id="ARBA00022722"/>
    </source>
</evidence>
<sequence length="204" mass="24049">MKNENYLEETCPNMMTNYFFEHFRISKAVINDIAVKFEGSDRYKRHTGQYGKISALNQVLIFLWFIGHQTASFCDVIDRIDVTIRSLHRIIKRMAIFLCNLSPQIITWPSNNEKRIIEQHFRENGFPNIIGVIDGSHLKIDKPENDPDSYINRQCYYSVQVVCDHTIKSRDIFVDYRGSVHDSRVYRNSPLSNQKMWSLFFTRG</sequence>
<keyword evidence="7" id="KW-0539">Nucleus</keyword>
<evidence type="ECO:0000256" key="2">
    <source>
        <dbReference type="ARBA" id="ARBA00004123"/>
    </source>
</evidence>
<keyword evidence="5" id="KW-0479">Metal-binding</keyword>
<dbReference type="GO" id="GO:0016787">
    <property type="term" value="F:hydrolase activity"/>
    <property type="evidence" value="ECO:0007669"/>
    <property type="project" value="UniProtKB-KW"/>
</dbReference>
<evidence type="ECO:0000259" key="8">
    <source>
        <dbReference type="Pfam" id="PF13359"/>
    </source>
</evidence>
<gene>
    <name evidence="9" type="ORF">NQ314_010966</name>
</gene>
<dbReference type="InterPro" id="IPR045249">
    <property type="entry name" value="HARBI1-like"/>
</dbReference>
<evidence type="ECO:0000256" key="7">
    <source>
        <dbReference type="ARBA" id="ARBA00023242"/>
    </source>
</evidence>
<reference evidence="9" key="1">
    <citation type="journal article" date="2023" name="Insect Mol. Biol.">
        <title>Genome sequencing provides insights into the evolution of gene families encoding plant cell wall-degrading enzymes in longhorned beetles.</title>
        <authorList>
            <person name="Shin N.R."/>
            <person name="Okamura Y."/>
            <person name="Kirsch R."/>
            <person name="Pauchet Y."/>
        </authorList>
    </citation>
    <scope>NUCLEOTIDE SEQUENCE</scope>
    <source>
        <strain evidence="9">RBIC_L_NR</strain>
    </source>
</reference>
<dbReference type="Proteomes" id="UP001162156">
    <property type="component" value="Unassembled WGS sequence"/>
</dbReference>
<organism evidence="9 10">
    <name type="scientific">Rhamnusium bicolor</name>
    <dbReference type="NCBI Taxonomy" id="1586634"/>
    <lineage>
        <taxon>Eukaryota</taxon>
        <taxon>Metazoa</taxon>
        <taxon>Ecdysozoa</taxon>
        <taxon>Arthropoda</taxon>
        <taxon>Hexapoda</taxon>
        <taxon>Insecta</taxon>
        <taxon>Pterygota</taxon>
        <taxon>Neoptera</taxon>
        <taxon>Endopterygota</taxon>
        <taxon>Coleoptera</taxon>
        <taxon>Polyphaga</taxon>
        <taxon>Cucujiformia</taxon>
        <taxon>Chrysomeloidea</taxon>
        <taxon>Cerambycidae</taxon>
        <taxon>Lepturinae</taxon>
        <taxon>Rhagiini</taxon>
        <taxon>Rhamnusium</taxon>
    </lineage>
</organism>